<protein>
    <recommendedName>
        <fullName evidence="1">CHK kinase-like domain-containing protein</fullName>
    </recommendedName>
</protein>
<dbReference type="PANTHER" id="PTHR11012:SF56">
    <property type="entry name" value="CHK KINASE-LIKE DOMAIN-CONTAINING PROTEIN-RELATED"/>
    <property type="match status" value="1"/>
</dbReference>
<dbReference type="Pfam" id="PF02958">
    <property type="entry name" value="EcKL"/>
    <property type="match status" value="1"/>
</dbReference>
<name>A0ABQ9G655_9NEOP</name>
<organism evidence="2 3">
    <name type="scientific">Dryococelus australis</name>
    <dbReference type="NCBI Taxonomy" id="614101"/>
    <lineage>
        <taxon>Eukaryota</taxon>
        <taxon>Metazoa</taxon>
        <taxon>Ecdysozoa</taxon>
        <taxon>Arthropoda</taxon>
        <taxon>Hexapoda</taxon>
        <taxon>Insecta</taxon>
        <taxon>Pterygota</taxon>
        <taxon>Neoptera</taxon>
        <taxon>Polyneoptera</taxon>
        <taxon>Phasmatodea</taxon>
        <taxon>Verophasmatodea</taxon>
        <taxon>Anareolatae</taxon>
        <taxon>Phasmatidae</taxon>
        <taxon>Eurycanthinae</taxon>
        <taxon>Dryococelus</taxon>
    </lineage>
</organism>
<dbReference type="SUPFAM" id="SSF56112">
    <property type="entry name" value="Protein kinase-like (PK-like)"/>
    <property type="match status" value="1"/>
</dbReference>
<dbReference type="InterPro" id="IPR004119">
    <property type="entry name" value="EcKL"/>
</dbReference>
<feature type="domain" description="CHK kinase-like" evidence="1">
    <location>
        <begin position="137"/>
        <end position="326"/>
    </location>
</feature>
<proteinExistence type="predicted"/>
<evidence type="ECO:0000259" key="1">
    <source>
        <dbReference type="SMART" id="SM00587"/>
    </source>
</evidence>
<gene>
    <name evidence="2" type="ORF">PR048_032784</name>
</gene>
<comment type="caution">
    <text evidence="2">The sequence shown here is derived from an EMBL/GenBank/DDBJ whole genome shotgun (WGS) entry which is preliminary data.</text>
</comment>
<dbReference type="Gene3D" id="3.90.1200.10">
    <property type="match status" value="1"/>
</dbReference>
<dbReference type="EMBL" id="JARBHB010000016">
    <property type="protein sequence ID" value="KAJ8866922.1"/>
    <property type="molecule type" value="Genomic_DNA"/>
</dbReference>
<dbReference type="SMART" id="SM00587">
    <property type="entry name" value="CHK"/>
    <property type="match status" value="1"/>
</dbReference>
<sequence length="409" mass="46484">MSSVASIPDWLDKQFIEQVLREGEKNDSIQLKHINVRPAALPGDGLCSVIFRITADYYTNKGSDGTICTKSVIVKALPETGSVRDFLAENEAFSTETEILCRSIPAFHRLLNTSTSERRVCLAPKCYYHADKPHQKLVMEDLCQSGFKMVESTLPLDLDHSKLAISHLGMFHAASVALHRQDPHSLDNFLLYPHLKSGDSTTKFLQHRLDNIAENLHESHRKYSEKLCHLGETAFHRLEKVVQRDNDGFNVLNHGDARKNNMMFRYDEDGHVSDVIFVDFQYAYYGSPAIDLLYFLYSSPSSEVRNNHYEELLECYHSSLLKTLNKLGCGEQCPSLDEIRVDIEKKGFMGVFSAVLVLPTNFVDSEHIPDLDAMLDEQGKKDSDSHMTEGYFKEIINILPIFDEKCLLD</sequence>
<evidence type="ECO:0000313" key="2">
    <source>
        <dbReference type="EMBL" id="KAJ8866922.1"/>
    </source>
</evidence>
<dbReference type="Proteomes" id="UP001159363">
    <property type="component" value="Chromosome 15"/>
</dbReference>
<keyword evidence="3" id="KW-1185">Reference proteome</keyword>
<dbReference type="InterPro" id="IPR015897">
    <property type="entry name" value="CHK_kinase-like"/>
</dbReference>
<accession>A0ABQ9G655</accession>
<dbReference type="PANTHER" id="PTHR11012">
    <property type="entry name" value="PROTEIN KINASE-LIKE DOMAIN-CONTAINING"/>
    <property type="match status" value="1"/>
</dbReference>
<evidence type="ECO:0000313" key="3">
    <source>
        <dbReference type="Proteomes" id="UP001159363"/>
    </source>
</evidence>
<reference evidence="2 3" key="1">
    <citation type="submission" date="2023-02" db="EMBL/GenBank/DDBJ databases">
        <title>LHISI_Scaffold_Assembly.</title>
        <authorList>
            <person name="Stuart O.P."/>
            <person name="Cleave R."/>
            <person name="Magrath M.J.L."/>
            <person name="Mikheyev A.S."/>
        </authorList>
    </citation>
    <scope>NUCLEOTIDE SEQUENCE [LARGE SCALE GENOMIC DNA]</scope>
    <source>
        <strain evidence="2">Daus_M_001</strain>
        <tissue evidence="2">Leg muscle</tissue>
    </source>
</reference>
<dbReference type="InterPro" id="IPR011009">
    <property type="entry name" value="Kinase-like_dom_sf"/>
</dbReference>